<dbReference type="EMBL" id="JAAGAX010000010">
    <property type="protein sequence ID" value="KAF2301105.1"/>
    <property type="molecule type" value="Genomic_DNA"/>
</dbReference>
<keyword evidence="2" id="KW-0812">Transmembrane</keyword>
<name>A0A6A6LKV3_HEVBR</name>
<keyword evidence="2" id="KW-1133">Transmembrane helix</keyword>
<feature type="region of interest" description="Disordered" evidence="1">
    <location>
        <begin position="383"/>
        <end position="409"/>
    </location>
</feature>
<sequence>MLSNQMKNRNACSCIGADENEHSYQEMGLNVQNSKKPSATTTTKHYMSPTISAVSKANPPRKKILAERNESLHNSLQNASILDSKTIQKSTSLDSKTTSCTEFDENEQNALVDDLSSKPYDPLTNYLSPRPKFLRYKVNRRQELFLRRENQEKEGKDGLTIIRNGSLETQKGIDSEGNLASSCGSLAAGFNETNVKEEGEEIGESEDELEEVYEERCWGFGGILKFLLLLSVLVFSTLYISDMNSSTPPPVVQAVTGLKDGYHMIQDHVYEFVKSLESGKYFLVGREGKQTSFVDIDGIEEEEMIEDVKIGEAEHSDRLNELVEISSGEGRVLEMVEDEKEGVVDELSEGEESEAVQIVEHGEKEIVDELQGPEAVEVLQMPLTNESSVPDTFEKENEMGEISNQRRNL</sequence>
<evidence type="ECO:0000313" key="4">
    <source>
        <dbReference type="Proteomes" id="UP000467840"/>
    </source>
</evidence>
<evidence type="ECO:0000256" key="2">
    <source>
        <dbReference type="SAM" id="Phobius"/>
    </source>
</evidence>
<keyword evidence="4" id="KW-1185">Reference proteome</keyword>
<dbReference type="AlphaFoldDB" id="A0A6A6LKV3"/>
<keyword evidence="2" id="KW-0472">Membrane</keyword>
<accession>A0A6A6LKV3</accession>
<evidence type="ECO:0000256" key="1">
    <source>
        <dbReference type="SAM" id="MobiDB-lite"/>
    </source>
</evidence>
<feature type="transmembrane region" description="Helical" evidence="2">
    <location>
        <begin position="223"/>
        <end position="241"/>
    </location>
</feature>
<dbReference type="PANTHER" id="PTHR34775:SF6">
    <property type="entry name" value="TRANSMEMBRANE PROTEIN"/>
    <property type="match status" value="1"/>
</dbReference>
<gene>
    <name evidence="3" type="ORF">GH714_020118</name>
</gene>
<comment type="caution">
    <text evidence="3">The sequence shown here is derived from an EMBL/GenBank/DDBJ whole genome shotgun (WGS) entry which is preliminary data.</text>
</comment>
<organism evidence="3 4">
    <name type="scientific">Hevea brasiliensis</name>
    <name type="common">Para rubber tree</name>
    <name type="synonym">Siphonia brasiliensis</name>
    <dbReference type="NCBI Taxonomy" id="3981"/>
    <lineage>
        <taxon>Eukaryota</taxon>
        <taxon>Viridiplantae</taxon>
        <taxon>Streptophyta</taxon>
        <taxon>Embryophyta</taxon>
        <taxon>Tracheophyta</taxon>
        <taxon>Spermatophyta</taxon>
        <taxon>Magnoliopsida</taxon>
        <taxon>eudicotyledons</taxon>
        <taxon>Gunneridae</taxon>
        <taxon>Pentapetalae</taxon>
        <taxon>rosids</taxon>
        <taxon>fabids</taxon>
        <taxon>Malpighiales</taxon>
        <taxon>Euphorbiaceae</taxon>
        <taxon>Crotonoideae</taxon>
        <taxon>Micrandreae</taxon>
        <taxon>Hevea</taxon>
    </lineage>
</organism>
<proteinExistence type="predicted"/>
<reference evidence="3 4" key="1">
    <citation type="journal article" date="2020" name="Mol. Plant">
        <title>The Chromosome-Based Rubber Tree Genome Provides New Insights into Spurge Genome Evolution and Rubber Biosynthesis.</title>
        <authorList>
            <person name="Liu J."/>
            <person name="Shi C."/>
            <person name="Shi C.C."/>
            <person name="Li W."/>
            <person name="Zhang Q.J."/>
            <person name="Zhang Y."/>
            <person name="Li K."/>
            <person name="Lu H.F."/>
            <person name="Shi C."/>
            <person name="Zhu S.T."/>
            <person name="Xiao Z.Y."/>
            <person name="Nan H."/>
            <person name="Yue Y."/>
            <person name="Zhu X.G."/>
            <person name="Wu Y."/>
            <person name="Hong X.N."/>
            <person name="Fan G.Y."/>
            <person name="Tong Y."/>
            <person name="Zhang D."/>
            <person name="Mao C.L."/>
            <person name="Liu Y.L."/>
            <person name="Hao S.J."/>
            <person name="Liu W.Q."/>
            <person name="Lv M.Q."/>
            <person name="Zhang H.B."/>
            <person name="Liu Y."/>
            <person name="Hu-Tang G.R."/>
            <person name="Wang J.P."/>
            <person name="Wang J.H."/>
            <person name="Sun Y.H."/>
            <person name="Ni S.B."/>
            <person name="Chen W.B."/>
            <person name="Zhang X.C."/>
            <person name="Jiao Y.N."/>
            <person name="Eichler E.E."/>
            <person name="Li G.H."/>
            <person name="Liu X."/>
            <person name="Gao L.Z."/>
        </authorList>
    </citation>
    <scope>NUCLEOTIDE SEQUENCE [LARGE SCALE GENOMIC DNA]</scope>
    <source>
        <strain evidence="4">cv. GT1</strain>
        <tissue evidence="3">Leaf</tissue>
    </source>
</reference>
<protein>
    <submittedName>
        <fullName evidence="3">Uncharacterized protein</fullName>
    </submittedName>
</protein>
<dbReference type="PANTHER" id="PTHR34775">
    <property type="entry name" value="TRANSMEMBRANE PROTEIN"/>
    <property type="match status" value="1"/>
</dbReference>
<evidence type="ECO:0000313" key="3">
    <source>
        <dbReference type="EMBL" id="KAF2301105.1"/>
    </source>
</evidence>
<dbReference type="Proteomes" id="UP000467840">
    <property type="component" value="Chromosome 4"/>
</dbReference>